<reference evidence="2 3" key="1">
    <citation type="submission" date="2014-04" db="EMBL/GenBank/DDBJ databases">
        <title>Evolutionary Origins and Diversification of the Mycorrhizal Mutualists.</title>
        <authorList>
            <consortium name="DOE Joint Genome Institute"/>
            <consortium name="Mycorrhizal Genomics Consortium"/>
            <person name="Kohler A."/>
            <person name="Kuo A."/>
            <person name="Nagy L.G."/>
            <person name="Floudas D."/>
            <person name="Copeland A."/>
            <person name="Barry K.W."/>
            <person name="Cichocki N."/>
            <person name="Veneault-Fourrey C."/>
            <person name="LaButti K."/>
            <person name="Lindquist E.A."/>
            <person name="Lipzen A."/>
            <person name="Lundell T."/>
            <person name="Morin E."/>
            <person name="Murat C."/>
            <person name="Riley R."/>
            <person name="Ohm R."/>
            <person name="Sun H."/>
            <person name="Tunlid A."/>
            <person name="Henrissat B."/>
            <person name="Grigoriev I.V."/>
            <person name="Hibbett D.S."/>
            <person name="Martin F."/>
        </authorList>
    </citation>
    <scope>NUCLEOTIDE SEQUENCE [LARGE SCALE GENOMIC DNA]</scope>
    <source>
        <strain evidence="2 3">MD-312</strain>
    </source>
</reference>
<feature type="region of interest" description="Disordered" evidence="1">
    <location>
        <begin position="239"/>
        <end position="283"/>
    </location>
</feature>
<proteinExistence type="predicted"/>
<evidence type="ECO:0000313" key="2">
    <source>
        <dbReference type="EMBL" id="KIJ65108.1"/>
    </source>
</evidence>
<accession>A0A0C9WAS6</accession>
<organism evidence="2 3">
    <name type="scientific">Hydnomerulius pinastri MD-312</name>
    <dbReference type="NCBI Taxonomy" id="994086"/>
    <lineage>
        <taxon>Eukaryota</taxon>
        <taxon>Fungi</taxon>
        <taxon>Dikarya</taxon>
        <taxon>Basidiomycota</taxon>
        <taxon>Agaricomycotina</taxon>
        <taxon>Agaricomycetes</taxon>
        <taxon>Agaricomycetidae</taxon>
        <taxon>Boletales</taxon>
        <taxon>Boletales incertae sedis</taxon>
        <taxon>Leucogyrophana</taxon>
    </lineage>
</organism>
<evidence type="ECO:0000256" key="1">
    <source>
        <dbReference type="SAM" id="MobiDB-lite"/>
    </source>
</evidence>
<name>A0A0C9WAS6_9AGAM</name>
<dbReference type="Proteomes" id="UP000053820">
    <property type="component" value="Unassembled WGS sequence"/>
</dbReference>
<feature type="region of interest" description="Disordered" evidence="1">
    <location>
        <begin position="302"/>
        <end position="325"/>
    </location>
</feature>
<evidence type="ECO:0000313" key="3">
    <source>
        <dbReference type="Proteomes" id="UP000053820"/>
    </source>
</evidence>
<dbReference type="EMBL" id="KN839844">
    <property type="protein sequence ID" value="KIJ65108.1"/>
    <property type="molecule type" value="Genomic_DNA"/>
</dbReference>
<feature type="compositionally biased region" description="Polar residues" evidence="1">
    <location>
        <begin position="37"/>
        <end position="47"/>
    </location>
</feature>
<dbReference type="OrthoDB" id="3260393at2759"/>
<gene>
    <name evidence="2" type="ORF">HYDPIDRAFT_111007</name>
</gene>
<protein>
    <submittedName>
        <fullName evidence="2">Uncharacterized protein</fullName>
    </submittedName>
</protein>
<feature type="compositionally biased region" description="Low complexity" evidence="1">
    <location>
        <begin position="23"/>
        <end position="32"/>
    </location>
</feature>
<dbReference type="HOGENOM" id="CLU_057168_0_0_1"/>
<keyword evidence="3" id="KW-1185">Reference proteome</keyword>
<feature type="region of interest" description="Disordered" evidence="1">
    <location>
        <begin position="23"/>
        <end position="49"/>
    </location>
</feature>
<sequence length="359" mass="39596">MIHSAYSPLFTLGLLAERCMGSSSSRPMSSSPVDATPSVSNVSQKANPSDDASAFYFTLQTGRDTVELRSFLYLDLAEYNRPMAGHRRKPSTMSKSTSWTCTTDVHSNYDLSRSEKPMIITPAPPVPSVPTLRRSSKESLRNIPSPKPAPSATLPDLPVTSDSRSPTSSTFPSPIQSEFPSLHRASRSAPVVFSSLLSPTAFSRRTSSLRSESISSNDRRKSRMDALACLEGRSRAANRIPRSGLRRNFMSLSDDEDDESSRGSKTPSEPSVTPRIQVEDFGSLGDVEDEADAIIPALSRKPDFIKLSKPPRPSQKPATRKRRSTIDTWFPPFRSFIDLKDDDTSSWNWRSFIEIGGVS</sequence>
<dbReference type="AlphaFoldDB" id="A0A0C9WAS6"/>
<feature type="compositionally biased region" description="Low complexity" evidence="1">
    <location>
        <begin position="158"/>
        <end position="177"/>
    </location>
</feature>
<feature type="region of interest" description="Disordered" evidence="1">
    <location>
        <begin position="113"/>
        <end position="182"/>
    </location>
</feature>